<reference evidence="7" key="1">
    <citation type="submission" date="2021-01" db="EMBL/GenBank/DDBJ databases">
        <authorList>
            <person name="Corre E."/>
            <person name="Pelletier E."/>
            <person name="Niang G."/>
            <person name="Scheremetjew M."/>
            <person name="Finn R."/>
            <person name="Kale V."/>
            <person name="Holt S."/>
            <person name="Cochrane G."/>
            <person name="Meng A."/>
            <person name="Brown T."/>
            <person name="Cohen L."/>
        </authorList>
    </citation>
    <scope>NUCLEOTIDE SEQUENCE</scope>
    <source>
        <strain evidence="7">CCMP 410</strain>
    </source>
</reference>
<dbReference type="InterPro" id="IPR015883">
    <property type="entry name" value="Glyco_hydro_20_cat"/>
</dbReference>
<name>A0A7S1Y4W7_9STRA</name>
<gene>
    <name evidence="7" type="ORF">GOCE00092_LOCUS10656</name>
</gene>
<dbReference type="InterPro" id="IPR017853">
    <property type="entry name" value="GH"/>
</dbReference>
<evidence type="ECO:0000259" key="6">
    <source>
        <dbReference type="Pfam" id="PF00728"/>
    </source>
</evidence>
<evidence type="ECO:0000256" key="2">
    <source>
        <dbReference type="ARBA" id="ARBA00006285"/>
    </source>
</evidence>
<protein>
    <recommendedName>
        <fullName evidence="3">beta-N-acetylhexosaminidase</fullName>
        <ecNumber evidence="3">3.2.1.52</ecNumber>
    </recommendedName>
</protein>
<sequence length="393" mass="44374">MDVMHTLGLNTLQFTLMEDAGMIFSLDEHSGKMTWNSLSSGDGIPQPQQQQRHGRNVNNNRYTTWTMDAFRAVVQHASTLNIQIIPEIAMATRGAGGWFDTGFHTACPEYLCNTATADGIGAAIDTTSSNLFLGIVSAVIAELYNVFDTTPYIHLGHDERQESQACYSEAGVQDAKLDLFETRIEKVLDMFHIPRTNVLRWENEEGKEYPVRAGDVTHYRKTVPTSTEARKKPYFVSTNLDLEQQTATEDESSLKDGWSIYQQTRTYVHDVEDDQLPKGILATLGGTTTATYWDQLNVKGRLLAFVMALRKSDEIYKSKEEFLVAYKSECSRLWPGMDCREGSVQSPDVARKRVERVKEDRRKSSCARKTHVKVHTFPKKGVLIPADDDTTKR</sequence>
<dbReference type="Pfam" id="PF00728">
    <property type="entry name" value="Glyco_hydro_20"/>
    <property type="match status" value="1"/>
</dbReference>
<keyword evidence="4" id="KW-0378">Hydrolase</keyword>
<organism evidence="7">
    <name type="scientific">Grammatophora oceanica</name>
    <dbReference type="NCBI Taxonomy" id="210454"/>
    <lineage>
        <taxon>Eukaryota</taxon>
        <taxon>Sar</taxon>
        <taxon>Stramenopiles</taxon>
        <taxon>Ochrophyta</taxon>
        <taxon>Bacillariophyta</taxon>
        <taxon>Fragilariophyceae</taxon>
        <taxon>Fragilariophycidae</taxon>
        <taxon>Rhabdonematales</taxon>
        <taxon>Grammatophoraceae</taxon>
        <taxon>Grammatophora</taxon>
    </lineage>
</organism>
<dbReference type="EMBL" id="HBGK01020943">
    <property type="protein sequence ID" value="CAD9281745.1"/>
    <property type="molecule type" value="Transcribed_RNA"/>
</dbReference>
<evidence type="ECO:0000256" key="1">
    <source>
        <dbReference type="ARBA" id="ARBA00001231"/>
    </source>
</evidence>
<evidence type="ECO:0000256" key="5">
    <source>
        <dbReference type="SAM" id="MobiDB-lite"/>
    </source>
</evidence>
<accession>A0A7S1Y4W7</accession>
<evidence type="ECO:0000313" key="7">
    <source>
        <dbReference type="EMBL" id="CAD9281745.1"/>
    </source>
</evidence>
<feature type="domain" description="Glycoside hydrolase family 20 catalytic" evidence="6">
    <location>
        <begin position="2"/>
        <end position="170"/>
    </location>
</feature>
<dbReference type="GO" id="GO:0004563">
    <property type="term" value="F:beta-N-acetylhexosaminidase activity"/>
    <property type="evidence" value="ECO:0007669"/>
    <property type="project" value="UniProtKB-EC"/>
</dbReference>
<comment type="similarity">
    <text evidence="2">Belongs to the glycosyl hydrolase 20 family.</text>
</comment>
<dbReference type="AlphaFoldDB" id="A0A7S1Y4W7"/>
<evidence type="ECO:0000256" key="3">
    <source>
        <dbReference type="ARBA" id="ARBA00012663"/>
    </source>
</evidence>
<proteinExistence type="inferred from homology"/>
<dbReference type="Gene3D" id="3.20.20.80">
    <property type="entry name" value="Glycosidases"/>
    <property type="match status" value="1"/>
</dbReference>
<comment type="catalytic activity">
    <reaction evidence="1">
        <text>Hydrolysis of terminal non-reducing N-acetyl-D-hexosamine residues in N-acetyl-beta-D-hexosaminides.</text>
        <dbReference type="EC" id="3.2.1.52"/>
    </reaction>
</comment>
<evidence type="ECO:0000256" key="4">
    <source>
        <dbReference type="ARBA" id="ARBA00022801"/>
    </source>
</evidence>
<dbReference type="GO" id="GO:0005975">
    <property type="term" value="P:carbohydrate metabolic process"/>
    <property type="evidence" value="ECO:0007669"/>
    <property type="project" value="InterPro"/>
</dbReference>
<dbReference type="EC" id="3.2.1.52" evidence="3"/>
<dbReference type="SUPFAM" id="SSF51445">
    <property type="entry name" value="(Trans)glycosidases"/>
    <property type="match status" value="1"/>
</dbReference>
<feature type="region of interest" description="Disordered" evidence="5">
    <location>
        <begin position="36"/>
        <end position="55"/>
    </location>
</feature>